<evidence type="ECO:0000313" key="2">
    <source>
        <dbReference type="EMBL" id="AEW99675.1"/>
    </source>
</evidence>
<dbReference type="HOGENOM" id="CLU_3317512_0_0_11"/>
<sequence length="39" mass="4587">MNATTILVHASSRAAVRDRSESSRRHRRLRQHDRARFAN</sequence>
<dbReference type="PATRIC" id="fig|1003195.29.peg.7280"/>
<organism evidence="2 3">
    <name type="scientific">Streptantibioticus cattleyicolor (strain ATCC 35852 / DSM 46488 / JCM 4925 / NBRC 14057 / NRRL 8057)</name>
    <name type="common">Streptomyces cattleya</name>
    <dbReference type="NCBI Taxonomy" id="1003195"/>
    <lineage>
        <taxon>Bacteria</taxon>
        <taxon>Bacillati</taxon>
        <taxon>Actinomycetota</taxon>
        <taxon>Actinomycetes</taxon>
        <taxon>Kitasatosporales</taxon>
        <taxon>Streptomycetaceae</taxon>
        <taxon>Streptantibioticus</taxon>
    </lineage>
</organism>
<evidence type="ECO:0000313" key="3">
    <source>
        <dbReference type="Proteomes" id="UP000007842"/>
    </source>
</evidence>
<reference evidence="3" key="1">
    <citation type="submission" date="2011-12" db="EMBL/GenBank/DDBJ databases">
        <title>Complete genome sequence of Streptomyces cattleya strain DSM 46488.</title>
        <authorList>
            <person name="Ou H.-Y."/>
            <person name="Li P."/>
            <person name="Zhao C."/>
            <person name="O'Hagan D."/>
            <person name="Deng Z."/>
        </authorList>
    </citation>
    <scope>NUCLEOTIDE SEQUENCE [LARGE SCALE GENOMIC DNA]</scope>
    <source>
        <strain evidence="3">ATCC 35852 / DSM 46488 / JCM 4925 / NBRC 14057 / NRRL 8057</strain>
        <plasmid evidence="3">Plasmid pSCATT</plasmid>
    </source>
</reference>
<accession>G8XGM6</accession>
<feature type="region of interest" description="Disordered" evidence="1">
    <location>
        <begin position="1"/>
        <end position="39"/>
    </location>
</feature>
<dbReference type="EMBL" id="CP003229">
    <property type="protein sequence ID" value="AEW99675.1"/>
    <property type="molecule type" value="Genomic_DNA"/>
</dbReference>
<dbReference type="AlphaFoldDB" id="G8XGM6"/>
<dbReference type="Proteomes" id="UP000007842">
    <property type="component" value="Plasmid pSCATT"/>
</dbReference>
<proteinExistence type="predicted"/>
<keyword evidence="3" id="KW-1185">Reference proteome</keyword>
<evidence type="ECO:0000256" key="1">
    <source>
        <dbReference type="SAM" id="MobiDB-lite"/>
    </source>
</evidence>
<protein>
    <submittedName>
        <fullName evidence="2">Uncharacterized protein</fullName>
    </submittedName>
</protein>
<dbReference type="KEGG" id="scy:SCATT_p14820"/>
<name>G8XGM6_STREN</name>
<gene>
    <name evidence="2" type="ordered locus">SCATT_p14820</name>
</gene>
<geneLocation type="plasmid" evidence="2 3">
    <name>pSCATT</name>
</geneLocation>
<keyword evidence="2" id="KW-0614">Plasmid</keyword>